<evidence type="ECO:0000256" key="1">
    <source>
        <dbReference type="SAM" id="MobiDB-lite"/>
    </source>
</evidence>
<proteinExistence type="predicted"/>
<reference evidence="2 3" key="1">
    <citation type="submission" date="2021-07" db="EMBL/GenBank/DDBJ databases">
        <authorList>
            <person name="Imarazene B."/>
            <person name="Zahm M."/>
            <person name="Klopp C."/>
            <person name="Cabau C."/>
            <person name="Beille S."/>
            <person name="Jouanno E."/>
            <person name="Castinel A."/>
            <person name="Lluch J."/>
            <person name="Gil L."/>
            <person name="Kuchtly C."/>
            <person name="Lopez Roques C."/>
            <person name="Donnadieu C."/>
            <person name="Parrinello H."/>
            <person name="Journot L."/>
            <person name="Du K."/>
            <person name="Schartl M."/>
            <person name="Retaux S."/>
            <person name="Guiguen Y."/>
        </authorList>
    </citation>
    <scope>NUCLEOTIDE SEQUENCE [LARGE SCALE GENOMIC DNA]</scope>
    <source>
        <strain evidence="2">Pach_M1</strain>
        <tissue evidence="2">Testis</tissue>
    </source>
</reference>
<dbReference type="Proteomes" id="UP000752171">
    <property type="component" value="Unassembled WGS sequence"/>
</dbReference>
<feature type="region of interest" description="Disordered" evidence="1">
    <location>
        <begin position="59"/>
        <end position="144"/>
    </location>
</feature>
<name>A0A8T2LQ52_ASTMX</name>
<protein>
    <submittedName>
        <fullName evidence="2">cAMP-specific 3',5'-cyclic phosphodiesterase 4D-like</fullName>
    </submittedName>
</protein>
<evidence type="ECO:0000313" key="2">
    <source>
        <dbReference type="EMBL" id="KAG9270941.1"/>
    </source>
</evidence>
<organism evidence="2 3">
    <name type="scientific">Astyanax mexicanus</name>
    <name type="common">Blind cave fish</name>
    <name type="synonym">Astyanax fasciatus mexicanus</name>
    <dbReference type="NCBI Taxonomy" id="7994"/>
    <lineage>
        <taxon>Eukaryota</taxon>
        <taxon>Metazoa</taxon>
        <taxon>Chordata</taxon>
        <taxon>Craniata</taxon>
        <taxon>Vertebrata</taxon>
        <taxon>Euteleostomi</taxon>
        <taxon>Actinopterygii</taxon>
        <taxon>Neopterygii</taxon>
        <taxon>Teleostei</taxon>
        <taxon>Ostariophysi</taxon>
        <taxon>Characiformes</taxon>
        <taxon>Characoidei</taxon>
        <taxon>Acestrorhamphidae</taxon>
        <taxon>Acestrorhamphinae</taxon>
        <taxon>Astyanax</taxon>
    </lineage>
</organism>
<sequence>MQENAGGGEMQIESVSDSSESPEACPLICMERLAARRPSCRTVQLPPLAFRLATQHYCDRRPETQTSQPRPSSLPLRTPPTINITSATDSRYFPLNTTPTTPTPTTPTPAASSKKPPPYQHHLRHRQQQIPPTENHTYAYVNHP</sequence>
<accession>A0A8T2LQ52</accession>
<feature type="compositionally biased region" description="Low complexity" evidence="1">
    <location>
        <begin position="64"/>
        <end position="81"/>
    </location>
</feature>
<comment type="caution">
    <text evidence="2">The sequence shown here is derived from an EMBL/GenBank/DDBJ whole genome shotgun (WGS) entry which is preliminary data.</text>
</comment>
<evidence type="ECO:0000313" key="3">
    <source>
        <dbReference type="Proteomes" id="UP000752171"/>
    </source>
</evidence>
<dbReference type="EMBL" id="JAICCE010000012">
    <property type="protein sequence ID" value="KAG9270941.1"/>
    <property type="molecule type" value="Genomic_DNA"/>
</dbReference>
<feature type="region of interest" description="Disordered" evidence="1">
    <location>
        <begin position="1"/>
        <end position="23"/>
    </location>
</feature>
<gene>
    <name evidence="2" type="ORF">AMEX_G15959</name>
</gene>
<dbReference type="AlphaFoldDB" id="A0A8T2LQ52"/>